<dbReference type="PANTHER" id="PTHR16277">
    <property type="entry name" value="CELL DIVISION CYCLE ASSOCIATED PROTEIN 4/SERTA DOMAIN-CONTAINING PROTEIN 2"/>
    <property type="match status" value="1"/>
</dbReference>
<comment type="caution">
    <text evidence="3">The sequence shown here is derived from an EMBL/GenBank/DDBJ whole genome shotgun (WGS) entry which is preliminary data.</text>
</comment>
<proteinExistence type="predicted"/>
<name>A0ABS2YZB4_POLSE</name>
<dbReference type="Pfam" id="PF06031">
    <property type="entry name" value="SERTA"/>
    <property type="match status" value="1"/>
</dbReference>
<keyword evidence="4" id="KW-1185">Reference proteome</keyword>
<sequence length="370" mass="40364">MLSRGVKRKLEDDDEIMAAETSGAFDSSSLLPYPQQRQLVLNMCLSKLQSCHMKVEPSLHRSVLLANTLRQIQEEMRQEGGESTLAPIYDGSSCTYIGGNPPATPAHNPELHSLLLESPIYPNNSSVTDNTTSSSVSAILREAGFVEDVNPAPACLGCSDSEELCFSSSPSYENDGDEQPLDSRSSDSLFGSFEISNSTSYLTDLALDDIFEDIDTSMYDSSDFSTVMSFPVPRSPASSSEDTMKSFPTCISPSSNGIQICITDLNDLDHIMEILVGGLLSHSGVVLLGQTVAPCDPNIYSVVWIMEMIKGELMHQGHYSVLMTLCITVKSRYGVVILVNLSLRRLNTCRRSQNSAPPDSNEDQITTNVF</sequence>
<dbReference type="InterPro" id="IPR009263">
    <property type="entry name" value="SERTA_dom"/>
</dbReference>
<evidence type="ECO:0000256" key="1">
    <source>
        <dbReference type="SAM" id="MobiDB-lite"/>
    </source>
</evidence>
<protein>
    <submittedName>
        <fullName evidence="3">SRTD2 protein</fullName>
    </submittedName>
</protein>
<dbReference type="PANTHER" id="PTHR16277:SF16">
    <property type="entry name" value="SERTA DOMAIN-CONTAINING PROTEIN"/>
    <property type="match status" value="1"/>
</dbReference>
<evidence type="ECO:0000313" key="4">
    <source>
        <dbReference type="Proteomes" id="UP001166052"/>
    </source>
</evidence>
<gene>
    <name evidence="3" type="primary">Sertad2_0</name>
    <name evidence="3" type="ORF">GTO92_0017595</name>
</gene>
<feature type="non-terminal residue" evidence="3">
    <location>
        <position position="1"/>
    </location>
</feature>
<feature type="domain" description="SERTA" evidence="2">
    <location>
        <begin position="33"/>
        <end position="80"/>
    </location>
</feature>
<feature type="region of interest" description="Disordered" evidence="1">
    <location>
        <begin position="351"/>
        <end position="370"/>
    </location>
</feature>
<dbReference type="PROSITE" id="PS51053">
    <property type="entry name" value="SERTA"/>
    <property type="match status" value="1"/>
</dbReference>
<organism evidence="3 4">
    <name type="scientific">Polypterus senegalus</name>
    <name type="common">Senegal bichir</name>
    <dbReference type="NCBI Taxonomy" id="55291"/>
    <lineage>
        <taxon>Eukaryota</taxon>
        <taxon>Metazoa</taxon>
        <taxon>Chordata</taxon>
        <taxon>Craniata</taxon>
        <taxon>Vertebrata</taxon>
        <taxon>Euteleostomi</taxon>
        <taxon>Actinopterygii</taxon>
        <taxon>Polypteriformes</taxon>
        <taxon>Polypteridae</taxon>
        <taxon>Polypterus</taxon>
    </lineage>
</organism>
<evidence type="ECO:0000259" key="2">
    <source>
        <dbReference type="PROSITE" id="PS51053"/>
    </source>
</evidence>
<feature type="non-terminal residue" evidence="3">
    <location>
        <position position="370"/>
    </location>
</feature>
<dbReference type="InterPro" id="IPR052262">
    <property type="entry name" value="E2F-SERTA_domain_protein"/>
</dbReference>
<accession>A0ABS2YZB4</accession>
<dbReference type="Proteomes" id="UP001166052">
    <property type="component" value="Unassembled WGS sequence"/>
</dbReference>
<evidence type="ECO:0000313" key="3">
    <source>
        <dbReference type="EMBL" id="MBN3291581.1"/>
    </source>
</evidence>
<dbReference type="EMBL" id="JAAWVN010013206">
    <property type="protein sequence ID" value="MBN3291581.1"/>
    <property type="molecule type" value="Genomic_DNA"/>
</dbReference>
<reference evidence="3" key="1">
    <citation type="journal article" date="2021" name="Cell">
        <title>Tracing the genetic footprints of vertebrate landing in non-teleost ray-finned fishes.</title>
        <authorList>
            <person name="Bi X."/>
            <person name="Wang K."/>
            <person name="Yang L."/>
            <person name="Pan H."/>
            <person name="Jiang H."/>
            <person name="Wei Q."/>
            <person name="Fang M."/>
            <person name="Yu H."/>
            <person name="Zhu C."/>
            <person name="Cai Y."/>
            <person name="He Y."/>
            <person name="Gan X."/>
            <person name="Zeng H."/>
            <person name="Yu D."/>
            <person name="Zhu Y."/>
            <person name="Jiang H."/>
            <person name="Qiu Q."/>
            <person name="Yang H."/>
            <person name="Zhang Y.E."/>
            <person name="Wang W."/>
            <person name="Zhu M."/>
            <person name="He S."/>
            <person name="Zhang G."/>
        </authorList>
    </citation>
    <scope>NUCLEOTIDE SEQUENCE</scope>
    <source>
        <strain evidence="3">Bchr_001</strain>
    </source>
</reference>